<dbReference type="PANTHER" id="PTHR30163">
    <property type="entry name" value="MEMBRANE-BOUND LYTIC MUREIN TRANSGLYCOSYLASE B"/>
    <property type="match status" value="1"/>
</dbReference>
<organism evidence="4 5">
    <name type="scientific">Spiribacter pallidus</name>
    <dbReference type="NCBI Taxonomy" id="1987936"/>
    <lineage>
        <taxon>Bacteria</taxon>
        <taxon>Pseudomonadati</taxon>
        <taxon>Pseudomonadota</taxon>
        <taxon>Gammaproteobacteria</taxon>
        <taxon>Chromatiales</taxon>
        <taxon>Ectothiorhodospiraceae</taxon>
        <taxon>Spiribacter</taxon>
    </lineage>
</organism>
<dbReference type="Gene3D" id="1.10.530.10">
    <property type="match status" value="1"/>
</dbReference>
<dbReference type="PANTHER" id="PTHR30163:SF8">
    <property type="entry name" value="LYTIC MUREIN TRANSGLYCOSYLASE"/>
    <property type="match status" value="1"/>
</dbReference>
<dbReference type="Gene3D" id="1.10.101.10">
    <property type="entry name" value="PGBD-like superfamily/PGBD"/>
    <property type="match status" value="1"/>
</dbReference>
<sequence>MRRLCGQRLSVLITAALLSTQAVGAEFGRCLETIRSDAIASGVQSTTADRLLTGVTPNPRVIELDRRQPEFVSTLGGYLKNRVSASRIRTGQKRLKTHQDLLARIQRDYGVPARYLVAFWGLETNYGRFVGTMNTVQSLATLACDRRRGEFFRGELIAAMQLVDQGTLEPDQLAGSWAGALGNFQFLPSVYRDHAVDADGDGRRDLWQSLPDAMESAAAFLRERGWQPGERWGREVLLPDGFDFARLEDQQSVADWSDLGVTKASGNPLPAVDIPARLLLPAGVEGPAFLVYPNFDVIMRWNPSRLYALSVGLLADRLAGAGALRNPPPAQPAMPIPTVRALQRRLNALGHDAGPVDGRVGPQTRAALRTYQKAAGLIADGYPDTETLRALGVRANTIDG</sequence>
<dbReference type="InterPro" id="IPR036365">
    <property type="entry name" value="PGBD-like_sf"/>
</dbReference>
<protein>
    <submittedName>
        <fullName evidence="4">Lytic murein transglycosylase</fullName>
    </submittedName>
</protein>
<dbReference type="CDD" id="cd13399">
    <property type="entry name" value="Slt35-like"/>
    <property type="match status" value="1"/>
</dbReference>
<keyword evidence="1" id="KW-0732">Signal</keyword>
<dbReference type="InterPro" id="IPR002477">
    <property type="entry name" value="Peptidoglycan-bd-like"/>
</dbReference>
<dbReference type="InterPro" id="IPR043426">
    <property type="entry name" value="MltB-like"/>
</dbReference>
<dbReference type="InterPro" id="IPR031304">
    <property type="entry name" value="SLT_2"/>
</dbReference>
<dbReference type="Proteomes" id="UP001556709">
    <property type="component" value="Unassembled WGS sequence"/>
</dbReference>
<dbReference type="InterPro" id="IPR023346">
    <property type="entry name" value="Lysozyme-like_dom_sf"/>
</dbReference>
<reference evidence="4 5" key="1">
    <citation type="submission" date="2024-02" db="EMBL/GenBank/DDBJ databases">
        <title>New especies of Spiribacter isolated from saline water.</title>
        <authorList>
            <person name="Leon M.J."/>
            <person name="De La Haba R."/>
            <person name="Sanchez-Porro C."/>
            <person name="Ventosa A."/>
        </authorList>
    </citation>
    <scope>NUCLEOTIDE SEQUENCE [LARGE SCALE GENOMIC DNA]</scope>
    <source>
        <strain evidence="5">ag22IC6-390</strain>
    </source>
</reference>
<dbReference type="InterPro" id="IPR011970">
    <property type="entry name" value="MltB_2"/>
</dbReference>
<feature type="domain" description="Transglycosylase SLT" evidence="3">
    <location>
        <begin position="27"/>
        <end position="316"/>
    </location>
</feature>
<dbReference type="SUPFAM" id="SSF47090">
    <property type="entry name" value="PGBD-like"/>
    <property type="match status" value="1"/>
</dbReference>
<dbReference type="NCBIfam" id="TIGR02283">
    <property type="entry name" value="MltB_2"/>
    <property type="match status" value="1"/>
</dbReference>
<dbReference type="SUPFAM" id="SSF53955">
    <property type="entry name" value="Lysozyme-like"/>
    <property type="match status" value="1"/>
</dbReference>
<dbReference type="Gene3D" id="1.10.8.350">
    <property type="entry name" value="Bacterial muramidase"/>
    <property type="match status" value="1"/>
</dbReference>
<evidence type="ECO:0000256" key="1">
    <source>
        <dbReference type="SAM" id="SignalP"/>
    </source>
</evidence>
<gene>
    <name evidence="4" type="ORF">V6X73_05760</name>
</gene>
<accession>A0ABV3TC69</accession>
<dbReference type="EMBL" id="JBAKFM010000002">
    <property type="protein sequence ID" value="MEX0469228.1"/>
    <property type="molecule type" value="Genomic_DNA"/>
</dbReference>
<name>A0ABV3TC69_9GAMM</name>
<evidence type="ECO:0000259" key="2">
    <source>
        <dbReference type="Pfam" id="PF01471"/>
    </source>
</evidence>
<feature type="signal peptide" evidence="1">
    <location>
        <begin position="1"/>
        <end position="24"/>
    </location>
</feature>
<feature type="chain" id="PRO_5047458698" evidence="1">
    <location>
        <begin position="25"/>
        <end position="400"/>
    </location>
</feature>
<evidence type="ECO:0000313" key="4">
    <source>
        <dbReference type="EMBL" id="MEX0469228.1"/>
    </source>
</evidence>
<comment type="caution">
    <text evidence="4">The sequence shown here is derived from an EMBL/GenBank/DDBJ whole genome shotgun (WGS) entry which is preliminary data.</text>
</comment>
<evidence type="ECO:0000313" key="5">
    <source>
        <dbReference type="Proteomes" id="UP001556709"/>
    </source>
</evidence>
<proteinExistence type="predicted"/>
<keyword evidence="5" id="KW-1185">Reference proteome</keyword>
<feature type="domain" description="Peptidoglycan binding-like" evidence="2">
    <location>
        <begin position="338"/>
        <end position="391"/>
    </location>
</feature>
<dbReference type="Pfam" id="PF01471">
    <property type="entry name" value="PG_binding_1"/>
    <property type="match status" value="1"/>
</dbReference>
<dbReference type="RefSeq" id="WP_367958533.1">
    <property type="nucleotide sequence ID" value="NZ_JBAKFK010000002.1"/>
</dbReference>
<dbReference type="InterPro" id="IPR036366">
    <property type="entry name" value="PGBDSf"/>
</dbReference>
<evidence type="ECO:0000259" key="3">
    <source>
        <dbReference type="Pfam" id="PF13406"/>
    </source>
</evidence>
<dbReference type="Pfam" id="PF13406">
    <property type="entry name" value="SLT_2"/>
    <property type="match status" value="1"/>
</dbReference>